<keyword evidence="2 5" id="KW-0812">Transmembrane</keyword>
<feature type="transmembrane region" description="Helical" evidence="5">
    <location>
        <begin position="391"/>
        <end position="418"/>
    </location>
</feature>
<evidence type="ECO:0000256" key="1">
    <source>
        <dbReference type="ARBA" id="ARBA00004141"/>
    </source>
</evidence>
<dbReference type="InterPro" id="IPR007016">
    <property type="entry name" value="O-antigen_ligase-rel_domated"/>
</dbReference>
<proteinExistence type="predicted"/>
<dbReference type="Proteomes" id="UP000667802">
    <property type="component" value="Unassembled WGS sequence"/>
</dbReference>
<sequence>MFKLFFRNIISNQKAFKINNFSSAERVIYWTIILTPIWWLLGIQPLFYPAVIFVLLALAFNIDQVVKGSLPACVWAWLAMALVMLWTEILGLYGMGFPGQETAAGMVTFLKSYFFIFACLALPFWTKLRVEVITRAVAWMASGYLINTCIQMLLLVVGVRNTVYAPLLARLIPGDKSSLLIVLASIQSFFGIPLPRTVLYTPDPPILGICSVFCFIICLSEKDHRLRNFALAGSLCGLLVSFSRLAWICLPLSFLIIAGFRSQLMRQAYLWLASFTFLICSFLGLSVRQLFDKPTEIFNSARSSSSQERALVVSKTLEAWQEKPWLGWGVIQGRANLYEDVYIGLGSFSTYAAVLYLHGVVGFGCFVLALMLTLFFFYTPAVQGNTLSKRAFACLAVLYLQLNATPLSWMAVFIWFFFVWLGAVMQEIYQDNLTAFNWERLSCK</sequence>
<dbReference type="RefSeq" id="WP_208339700.1">
    <property type="nucleotide sequence ID" value="NZ_CAWQFN010000563.1"/>
</dbReference>
<feature type="transmembrane region" description="Helical" evidence="5">
    <location>
        <begin position="229"/>
        <end position="257"/>
    </location>
</feature>
<feature type="transmembrane region" description="Helical" evidence="5">
    <location>
        <begin position="46"/>
        <end position="62"/>
    </location>
</feature>
<comment type="subcellular location">
    <subcellularLocation>
        <location evidence="1">Membrane</location>
        <topology evidence="1">Multi-pass membrane protein</topology>
    </subcellularLocation>
</comment>
<keyword evidence="3 5" id="KW-1133">Transmembrane helix</keyword>
<gene>
    <name evidence="7" type="ORF">G7B40_009300</name>
</gene>
<feature type="transmembrane region" description="Helical" evidence="5">
    <location>
        <begin position="74"/>
        <end position="97"/>
    </location>
</feature>
<evidence type="ECO:0000313" key="7">
    <source>
        <dbReference type="EMBL" id="MDR9894763.1"/>
    </source>
</evidence>
<dbReference type="Pfam" id="PF04932">
    <property type="entry name" value="Wzy_C"/>
    <property type="match status" value="1"/>
</dbReference>
<protein>
    <submittedName>
        <fullName evidence="7">O-antigen ligase family protein</fullName>
    </submittedName>
</protein>
<feature type="transmembrane region" description="Helical" evidence="5">
    <location>
        <begin position="103"/>
        <end position="125"/>
    </location>
</feature>
<name>A0AAP5I7N7_9CYAN</name>
<feature type="transmembrane region" description="Helical" evidence="5">
    <location>
        <begin position="137"/>
        <end position="157"/>
    </location>
</feature>
<dbReference type="EMBL" id="JAALHA020000003">
    <property type="protein sequence ID" value="MDR9894763.1"/>
    <property type="molecule type" value="Genomic_DNA"/>
</dbReference>
<dbReference type="GO" id="GO:0016874">
    <property type="term" value="F:ligase activity"/>
    <property type="evidence" value="ECO:0007669"/>
    <property type="project" value="UniProtKB-KW"/>
</dbReference>
<accession>A0AAP5I7N7</accession>
<feature type="domain" description="O-antigen ligase-related" evidence="6">
    <location>
        <begin position="230"/>
        <end position="367"/>
    </location>
</feature>
<evidence type="ECO:0000313" key="8">
    <source>
        <dbReference type="Proteomes" id="UP000667802"/>
    </source>
</evidence>
<comment type="caution">
    <text evidence="7">The sequence shown here is derived from an EMBL/GenBank/DDBJ whole genome shotgun (WGS) entry which is preliminary data.</text>
</comment>
<evidence type="ECO:0000256" key="3">
    <source>
        <dbReference type="ARBA" id="ARBA00022989"/>
    </source>
</evidence>
<reference evidence="8" key="1">
    <citation type="journal article" date="2021" name="Science">
        <title>Hunting the eagle killer: A cyanobacterial neurotoxin causes vacuolar myelinopathy.</title>
        <authorList>
            <person name="Breinlinger S."/>
            <person name="Phillips T.J."/>
            <person name="Haram B.N."/>
            <person name="Mares J."/>
            <person name="Martinez Yerena J.A."/>
            <person name="Hrouzek P."/>
            <person name="Sobotka R."/>
            <person name="Henderson W.M."/>
            <person name="Schmieder P."/>
            <person name="Williams S.M."/>
            <person name="Lauderdale J.D."/>
            <person name="Wilde H.D."/>
            <person name="Gerrin W."/>
            <person name="Kust A."/>
            <person name="Washington J.W."/>
            <person name="Wagner C."/>
            <person name="Geier B."/>
            <person name="Liebeke M."/>
            <person name="Enke H."/>
            <person name="Niedermeyer T.H.J."/>
            <person name="Wilde S.B."/>
        </authorList>
    </citation>
    <scope>NUCLEOTIDE SEQUENCE [LARGE SCALE GENOMIC DNA]</scope>
    <source>
        <strain evidence="8">Thurmond2011</strain>
    </source>
</reference>
<keyword evidence="7" id="KW-0436">Ligase</keyword>
<feature type="transmembrane region" description="Helical" evidence="5">
    <location>
        <begin position="177"/>
        <end position="194"/>
    </location>
</feature>
<feature type="transmembrane region" description="Helical" evidence="5">
    <location>
        <begin position="269"/>
        <end position="291"/>
    </location>
</feature>
<dbReference type="GO" id="GO:0016020">
    <property type="term" value="C:membrane"/>
    <property type="evidence" value="ECO:0007669"/>
    <property type="project" value="UniProtKB-SubCell"/>
</dbReference>
<keyword evidence="8" id="KW-1185">Reference proteome</keyword>
<organism evidence="7 8">
    <name type="scientific">Aetokthonos hydrillicola Thurmond2011</name>
    <dbReference type="NCBI Taxonomy" id="2712845"/>
    <lineage>
        <taxon>Bacteria</taxon>
        <taxon>Bacillati</taxon>
        <taxon>Cyanobacteriota</taxon>
        <taxon>Cyanophyceae</taxon>
        <taxon>Nostocales</taxon>
        <taxon>Hapalosiphonaceae</taxon>
        <taxon>Aetokthonos</taxon>
    </lineage>
</organism>
<evidence type="ECO:0000256" key="4">
    <source>
        <dbReference type="ARBA" id="ARBA00023136"/>
    </source>
</evidence>
<evidence type="ECO:0000256" key="2">
    <source>
        <dbReference type="ARBA" id="ARBA00022692"/>
    </source>
</evidence>
<keyword evidence="4 5" id="KW-0472">Membrane</keyword>
<evidence type="ECO:0000256" key="5">
    <source>
        <dbReference type="SAM" id="Phobius"/>
    </source>
</evidence>
<feature type="transmembrane region" description="Helical" evidence="5">
    <location>
        <begin position="206"/>
        <end position="223"/>
    </location>
</feature>
<feature type="transmembrane region" description="Helical" evidence="5">
    <location>
        <begin position="355"/>
        <end position="379"/>
    </location>
</feature>
<evidence type="ECO:0000259" key="6">
    <source>
        <dbReference type="Pfam" id="PF04932"/>
    </source>
</evidence>
<dbReference type="AlphaFoldDB" id="A0AAP5I7N7"/>